<protein>
    <submittedName>
        <fullName evidence="1">Conserved transmembrane transport domain protein</fullName>
    </submittedName>
</protein>
<accession>A0ABN0QYY3</accession>
<dbReference type="Proteomes" id="UP000020681">
    <property type="component" value="Unassembled WGS sequence"/>
</dbReference>
<reference evidence="1 2" key="1">
    <citation type="submission" date="2014-01" db="EMBL/GenBank/DDBJ databases">
        <authorList>
            <person name="Dobos K."/>
            <person name="Lenaerts A."/>
            <person name="Ordway D."/>
            <person name="DeGroote M.A."/>
            <person name="Parker T."/>
            <person name="Sizemore C."/>
            <person name="Tallon L.J."/>
            <person name="Sadzewicz L.K."/>
            <person name="Sengamalay N."/>
            <person name="Fraser C.M."/>
            <person name="Hine E."/>
            <person name="Shefchek K.A."/>
            <person name="Das S.P."/>
            <person name="Tettelin H."/>
        </authorList>
    </citation>
    <scope>NUCLEOTIDE SEQUENCE [LARGE SCALE GENOMIC DNA]</scope>
    <source>
        <strain evidence="1 2">Harvey</strain>
    </source>
</reference>
<evidence type="ECO:0000313" key="1">
    <source>
        <dbReference type="EMBL" id="EUA90031.1"/>
    </source>
</evidence>
<evidence type="ECO:0000313" key="2">
    <source>
        <dbReference type="Proteomes" id="UP000020681"/>
    </source>
</evidence>
<organism evidence="1 2">
    <name type="scientific">Mycobacterium ulcerans str. Harvey</name>
    <dbReference type="NCBI Taxonomy" id="1299332"/>
    <lineage>
        <taxon>Bacteria</taxon>
        <taxon>Bacillati</taxon>
        <taxon>Actinomycetota</taxon>
        <taxon>Actinomycetes</taxon>
        <taxon>Mycobacteriales</taxon>
        <taxon>Mycobacteriaceae</taxon>
        <taxon>Mycobacterium</taxon>
        <taxon>Mycobacterium ulcerans group</taxon>
    </lineage>
</organism>
<keyword evidence="1" id="KW-0472">Membrane</keyword>
<comment type="caution">
    <text evidence="1">The sequence shown here is derived from an EMBL/GenBank/DDBJ whole genome shotgun (WGS) entry which is preliminary data.</text>
</comment>
<name>A0ABN0QYY3_MYCUL</name>
<dbReference type="EMBL" id="JAOL01000113">
    <property type="protein sequence ID" value="EUA90031.1"/>
    <property type="molecule type" value="Genomic_DNA"/>
</dbReference>
<proteinExistence type="predicted"/>
<keyword evidence="1" id="KW-0812">Transmembrane</keyword>
<gene>
    <name evidence="1" type="ORF">I551_3478</name>
</gene>
<keyword evidence="2" id="KW-1185">Reference proteome</keyword>
<sequence length="38" mass="4467">MSRPLRCTTDWRASRSTLTQRNCFGMPVETWPGQALRR</sequence>